<organism evidence="2 3">
    <name type="scientific">Capillimicrobium parvum</name>
    <dbReference type="NCBI Taxonomy" id="2884022"/>
    <lineage>
        <taxon>Bacteria</taxon>
        <taxon>Bacillati</taxon>
        <taxon>Actinomycetota</taxon>
        <taxon>Thermoleophilia</taxon>
        <taxon>Solirubrobacterales</taxon>
        <taxon>Capillimicrobiaceae</taxon>
        <taxon>Capillimicrobium</taxon>
    </lineage>
</organism>
<dbReference type="InterPro" id="IPR031165">
    <property type="entry name" value="GNAT_YJDJ"/>
</dbReference>
<reference evidence="2" key="1">
    <citation type="journal article" date="2022" name="Int. J. Syst. Evol. Microbiol.">
        <title>Pseudomonas aegrilactucae sp. nov. and Pseudomonas morbosilactucae sp. nov., pathogens causing bacterial rot of lettuce in Japan.</title>
        <authorList>
            <person name="Sawada H."/>
            <person name="Fujikawa T."/>
            <person name="Satou M."/>
        </authorList>
    </citation>
    <scope>NUCLEOTIDE SEQUENCE</scope>
    <source>
        <strain evidence="2">0166_1</strain>
    </source>
</reference>
<dbReference type="InterPro" id="IPR016181">
    <property type="entry name" value="Acyl_CoA_acyltransferase"/>
</dbReference>
<dbReference type="Proteomes" id="UP001162834">
    <property type="component" value="Chromosome"/>
</dbReference>
<evidence type="ECO:0000313" key="2">
    <source>
        <dbReference type="EMBL" id="UGS38032.1"/>
    </source>
</evidence>
<dbReference type="AlphaFoldDB" id="A0A9E6Y1Q9"/>
<dbReference type="Pfam" id="PF14542">
    <property type="entry name" value="Acetyltransf_CG"/>
    <property type="match status" value="1"/>
</dbReference>
<dbReference type="RefSeq" id="WP_259312068.1">
    <property type="nucleotide sequence ID" value="NZ_CP087164.1"/>
</dbReference>
<dbReference type="InterPro" id="IPR045057">
    <property type="entry name" value="Gcn5-rel_NAT"/>
</dbReference>
<feature type="domain" description="N-acetyltransferase" evidence="1">
    <location>
        <begin position="9"/>
        <end position="95"/>
    </location>
</feature>
<sequence length="103" mass="11296">MATGEPVVADSPEARRFELRADGEVVGWIDYLPAGASLIFAHTEILPGHEQQGFGSVLVRGALDEMRRRGSTVIPSCPFTAAFIQRHPEYADVVDPSLRDRFA</sequence>
<keyword evidence="3" id="KW-1185">Reference proteome</keyword>
<accession>A0A9E6Y1Q9</accession>
<dbReference type="PANTHER" id="PTHR31435">
    <property type="entry name" value="PROTEIN NATD1"/>
    <property type="match status" value="1"/>
</dbReference>
<dbReference type="EMBL" id="CP087164">
    <property type="protein sequence ID" value="UGS38032.1"/>
    <property type="molecule type" value="Genomic_DNA"/>
</dbReference>
<dbReference type="KEGG" id="sbae:DSM104329_04454"/>
<dbReference type="PROSITE" id="PS51729">
    <property type="entry name" value="GNAT_YJDJ"/>
    <property type="match status" value="1"/>
</dbReference>
<evidence type="ECO:0000313" key="3">
    <source>
        <dbReference type="Proteomes" id="UP001162834"/>
    </source>
</evidence>
<gene>
    <name evidence="2" type="ORF">DSM104329_04454</name>
</gene>
<evidence type="ECO:0000259" key="1">
    <source>
        <dbReference type="PROSITE" id="PS51729"/>
    </source>
</evidence>
<proteinExistence type="predicted"/>
<dbReference type="CDD" id="cd04301">
    <property type="entry name" value="NAT_SF"/>
    <property type="match status" value="1"/>
</dbReference>
<name>A0A9E6Y1Q9_9ACTN</name>
<dbReference type="Gene3D" id="3.40.630.30">
    <property type="match status" value="1"/>
</dbReference>
<protein>
    <recommendedName>
        <fullName evidence="1">N-acetyltransferase domain-containing protein</fullName>
    </recommendedName>
</protein>
<dbReference type="PANTHER" id="PTHR31435:SF10">
    <property type="entry name" value="BSR4717 PROTEIN"/>
    <property type="match status" value="1"/>
</dbReference>
<dbReference type="SUPFAM" id="SSF55729">
    <property type="entry name" value="Acyl-CoA N-acyltransferases (Nat)"/>
    <property type="match status" value="1"/>
</dbReference>